<dbReference type="AlphaFoldDB" id="A0A923NN96"/>
<comment type="caution">
    <text evidence="1">The sequence shown here is derived from an EMBL/GenBank/DDBJ whole genome shotgun (WGS) entry which is preliminary data.</text>
</comment>
<dbReference type="RefSeq" id="WP_187304268.1">
    <property type="nucleotide sequence ID" value="NZ_JACRYT010000027.1"/>
</dbReference>
<reference evidence="1" key="1">
    <citation type="submission" date="2020-08" db="EMBL/GenBank/DDBJ databases">
        <title>Genome public.</title>
        <authorList>
            <person name="Liu C."/>
            <person name="Sun Q."/>
        </authorList>
    </citation>
    <scope>NUCLEOTIDE SEQUENCE</scope>
    <source>
        <strain evidence="1">BX12</strain>
    </source>
</reference>
<evidence type="ECO:0000313" key="2">
    <source>
        <dbReference type="Proteomes" id="UP000602647"/>
    </source>
</evidence>
<organism evidence="1 2">
    <name type="scientific">Zhenpiania hominis</name>
    <dbReference type="NCBI Taxonomy" id="2763644"/>
    <lineage>
        <taxon>Bacteria</taxon>
        <taxon>Bacillati</taxon>
        <taxon>Bacillota</taxon>
        <taxon>Clostridia</taxon>
        <taxon>Peptostreptococcales</taxon>
        <taxon>Anaerovoracaceae</taxon>
        <taxon>Zhenpiania</taxon>
    </lineage>
</organism>
<keyword evidence="2" id="KW-1185">Reference proteome</keyword>
<gene>
    <name evidence="1" type="ORF">H9L42_15220</name>
</gene>
<dbReference type="EMBL" id="JACRYT010000027">
    <property type="protein sequence ID" value="MBC6681172.1"/>
    <property type="molecule type" value="Genomic_DNA"/>
</dbReference>
<accession>A0A923NN96</accession>
<proteinExistence type="predicted"/>
<sequence length="64" mass="7363">MKLHIKQILVIGISLLLLAGLFPEPLRALTTPQNGINLDCARRYYSVKEIKKYIRLLSEREPLT</sequence>
<evidence type="ECO:0000313" key="1">
    <source>
        <dbReference type="EMBL" id="MBC6681172.1"/>
    </source>
</evidence>
<protein>
    <submittedName>
        <fullName evidence="1">Uncharacterized protein</fullName>
    </submittedName>
</protein>
<dbReference type="Proteomes" id="UP000602647">
    <property type="component" value="Unassembled WGS sequence"/>
</dbReference>
<name>A0A923NN96_9FIRM</name>